<dbReference type="Proteomes" id="UP000665043">
    <property type="component" value="Chromosome"/>
</dbReference>
<dbReference type="EMBL" id="CP046956">
    <property type="protein sequence ID" value="QTN00765.1"/>
    <property type="molecule type" value="Genomic_DNA"/>
</dbReference>
<reference evidence="1 2" key="1">
    <citation type="submission" date="2019-12" db="EMBL/GenBank/DDBJ databases">
        <title>The whole genome sequencing of a strain isolated from a Mars analog, Dalangtan Playa.</title>
        <authorList>
            <person name="Huang T."/>
        </authorList>
    </citation>
    <scope>NUCLEOTIDE SEQUENCE [LARGE SCALE GENOMIC DNA]</scope>
    <source>
        <strain evidence="1 2">DP4-553-S</strain>
    </source>
</reference>
<dbReference type="RefSeq" id="WP_209365902.1">
    <property type="nucleotide sequence ID" value="NZ_CP046956.1"/>
</dbReference>
<evidence type="ECO:0000313" key="1">
    <source>
        <dbReference type="EMBL" id="QTN00765.1"/>
    </source>
</evidence>
<accession>A0ABX7VXK1</accession>
<proteinExistence type="predicted"/>
<organism evidence="1 2">
    <name type="scientific">Sediminibacillus dalangtanensis</name>
    <dbReference type="NCBI Taxonomy" id="2729421"/>
    <lineage>
        <taxon>Bacteria</taxon>
        <taxon>Bacillati</taxon>
        <taxon>Bacillota</taxon>
        <taxon>Bacilli</taxon>
        <taxon>Bacillales</taxon>
        <taxon>Bacillaceae</taxon>
        <taxon>Sediminibacillus</taxon>
    </lineage>
</organism>
<keyword evidence="2" id="KW-1185">Reference proteome</keyword>
<gene>
    <name evidence="1" type="ORF">ERJ70_16655</name>
</gene>
<sequence>MSMMTEVIFQYGRKQAVYLGADCLKIVSLFEVVCRLKGAIKQVLQAVGIPEQV</sequence>
<evidence type="ECO:0000313" key="2">
    <source>
        <dbReference type="Proteomes" id="UP000665043"/>
    </source>
</evidence>
<protein>
    <submittedName>
        <fullName evidence="1">Uncharacterized protein</fullName>
    </submittedName>
</protein>
<name>A0ABX7VXK1_9BACI</name>